<feature type="transmembrane region" description="Helical" evidence="16">
    <location>
        <begin position="39"/>
        <end position="63"/>
    </location>
</feature>
<evidence type="ECO:0000256" key="11">
    <source>
        <dbReference type="ARBA" id="ARBA00022840"/>
    </source>
</evidence>
<dbReference type="Proteomes" id="UP000243359">
    <property type="component" value="Chromosome I"/>
</dbReference>
<keyword evidence="12 16" id="KW-1133">Transmembrane helix</keyword>
<evidence type="ECO:0000256" key="15">
    <source>
        <dbReference type="ARBA" id="ARBA00051245"/>
    </source>
</evidence>
<dbReference type="EMBL" id="LT629751">
    <property type="protein sequence ID" value="SDR82618.1"/>
    <property type="molecule type" value="Genomic_DNA"/>
</dbReference>
<dbReference type="Pfam" id="PF02706">
    <property type="entry name" value="Wzz"/>
    <property type="match status" value="1"/>
</dbReference>
<evidence type="ECO:0000256" key="7">
    <source>
        <dbReference type="ARBA" id="ARBA00022679"/>
    </source>
</evidence>
<evidence type="ECO:0000259" key="17">
    <source>
        <dbReference type="Pfam" id="PF02706"/>
    </source>
</evidence>
<dbReference type="InterPro" id="IPR032807">
    <property type="entry name" value="GNVR"/>
</dbReference>
<dbReference type="InterPro" id="IPR050445">
    <property type="entry name" value="Bact_polysacc_biosynth/exp"/>
</dbReference>
<keyword evidence="14" id="KW-0829">Tyrosine-protein kinase</keyword>
<keyword evidence="5" id="KW-1003">Cell membrane</keyword>
<dbReference type="InterPro" id="IPR025669">
    <property type="entry name" value="AAA_dom"/>
</dbReference>
<evidence type="ECO:0000313" key="21">
    <source>
        <dbReference type="Proteomes" id="UP000243359"/>
    </source>
</evidence>
<proteinExistence type="inferred from homology"/>
<dbReference type="InterPro" id="IPR027417">
    <property type="entry name" value="P-loop_NTPase"/>
</dbReference>
<dbReference type="RefSeq" id="WP_090347398.1">
    <property type="nucleotide sequence ID" value="NZ_LT629751.1"/>
</dbReference>
<evidence type="ECO:0000256" key="13">
    <source>
        <dbReference type="ARBA" id="ARBA00023136"/>
    </source>
</evidence>
<keyword evidence="11" id="KW-0067">ATP-binding</keyword>
<keyword evidence="6" id="KW-0997">Cell inner membrane</keyword>
<evidence type="ECO:0000313" key="20">
    <source>
        <dbReference type="EMBL" id="SDR82618.1"/>
    </source>
</evidence>
<organism evidence="20 21">
    <name type="scientific">Pseudomonas oryzae</name>
    <dbReference type="NCBI Taxonomy" id="1392877"/>
    <lineage>
        <taxon>Bacteria</taxon>
        <taxon>Pseudomonadati</taxon>
        <taxon>Pseudomonadota</taxon>
        <taxon>Gammaproteobacteria</taxon>
        <taxon>Pseudomonadales</taxon>
        <taxon>Pseudomonadaceae</taxon>
        <taxon>Pseudomonas</taxon>
    </lineage>
</organism>
<evidence type="ECO:0000256" key="16">
    <source>
        <dbReference type="SAM" id="Phobius"/>
    </source>
</evidence>
<evidence type="ECO:0000256" key="8">
    <source>
        <dbReference type="ARBA" id="ARBA00022692"/>
    </source>
</evidence>
<dbReference type="Pfam" id="PF13807">
    <property type="entry name" value="GNVR"/>
    <property type="match status" value="1"/>
</dbReference>
<comment type="subcellular location">
    <subcellularLocation>
        <location evidence="1">Cell inner membrane</location>
        <topology evidence="1">Multi-pass membrane protein</topology>
    </subcellularLocation>
</comment>
<dbReference type="GO" id="GO:0042802">
    <property type="term" value="F:identical protein binding"/>
    <property type="evidence" value="ECO:0007669"/>
    <property type="project" value="UniProtKB-ARBA"/>
</dbReference>
<feature type="domain" description="AAA" evidence="18">
    <location>
        <begin position="551"/>
        <end position="707"/>
    </location>
</feature>
<evidence type="ECO:0000256" key="3">
    <source>
        <dbReference type="ARBA" id="ARBA00008883"/>
    </source>
</evidence>
<dbReference type="InterPro" id="IPR003856">
    <property type="entry name" value="LPS_length_determ_N"/>
</dbReference>
<protein>
    <recommendedName>
        <fullName evidence="4">non-specific protein-tyrosine kinase</fullName>
        <ecNumber evidence="4">2.7.10.2</ecNumber>
    </recommendedName>
</protein>
<dbReference type="AlphaFoldDB" id="A0A1H1M764"/>
<comment type="similarity">
    <text evidence="2">Belongs to the CpsD/CapB family.</text>
</comment>
<keyword evidence="13 16" id="KW-0472">Membrane</keyword>
<sequence>MESNAQINERNLIATRQADDDNDEIDLLQLWQTLWRRKWSILALVLVVVMVTVLAVLSITPIYRAGATLLIEKKEANVVSIEQVYGLEGDSNEYLQTQFELLKSRALAERVVKQLNLTTHPEFDPRQQPEPLIDIGGLLAGFNIGKAIPATLPEDLEEGVDPTEAQILDSVTKAFMGRIYIVPQGKSQLVSVEVEMADPRLAAKAANALANGFIESQMEASMEMSMTATNWMNTRLSELRVKLKEAEDKLQAFREKENLVDVDGVSTISAAELSATSDRMIDARRQRAEAESLYRQVQGSRGAGWERLASIPAVLGDPLIQQFKANEAKAKAKVEELSKRYGQRHPTMEAARTELAAASASLRGQVEQVVASIERNYQMAVANEGSLRASVEANKAQIQDISRKEFKLRELQREVETNRALYDTFLSRLKETAATSDLETANARVVDKAIVPAIPVKPKKPLIVAIAALLALFAGAGLTLLLEALNNTFKGTEEVENKLNLPVLGILPLVKNKDRSAVAHLFSDNKDKSFCESIRTIRTGVVLSNMEEPHKVLVITSSIPGEGKSTVSANLAMALGQMEKVLLIDADMRRPTLAKNFDFPVGTPGLANLIAGTAKLEECIKQVDGIDMLSAGAVPPNPLELLSSPRFEKVLEFLRSRYDRVVIDSPPTQAVSDAAVLATHANALLYVVKSEATAIPLVQKGVGQLLQSNAPVTGVVLNQVDIKKAQKYGYSYGGYYDYYGYSSDAQKA</sequence>
<evidence type="ECO:0000256" key="1">
    <source>
        <dbReference type="ARBA" id="ARBA00004429"/>
    </source>
</evidence>
<dbReference type="STRING" id="1392877.SAMN05216221_0430"/>
<feature type="domain" description="Polysaccharide chain length determinant N-terminal" evidence="17">
    <location>
        <begin position="23"/>
        <end position="115"/>
    </location>
</feature>
<evidence type="ECO:0000256" key="9">
    <source>
        <dbReference type="ARBA" id="ARBA00022741"/>
    </source>
</evidence>
<evidence type="ECO:0000256" key="12">
    <source>
        <dbReference type="ARBA" id="ARBA00022989"/>
    </source>
</evidence>
<keyword evidence="21" id="KW-1185">Reference proteome</keyword>
<reference evidence="21" key="1">
    <citation type="submission" date="2016-10" db="EMBL/GenBank/DDBJ databases">
        <authorList>
            <person name="Varghese N."/>
            <person name="Submissions S."/>
        </authorList>
    </citation>
    <scope>NUCLEOTIDE SEQUENCE [LARGE SCALE GENOMIC DNA]</scope>
    <source>
        <strain evidence="21">KCTC 32247</strain>
    </source>
</reference>
<evidence type="ECO:0000256" key="6">
    <source>
        <dbReference type="ARBA" id="ARBA00022519"/>
    </source>
</evidence>
<evidence type="ECO:0000256" key="10">
    <source>
        <dbReference type="ARBA" id="ARBA00022777"/>
    </source>
</evidence>
<dbReference type="NCBIfam" id="TIGR01007">
    <property type="entry name" value="eps_fam"/>
    <property type="match status" value="1"/>
</dbReference>
<feature type="domain" description="Tyrosine-protein kinase G-rich" evidence="19">
    <location>
        <begin position="410"/>
        <end position="482"/>
    </location>
</feature>
<dbReference type="OrthoDB" id="9775724at2"/>
<dbReference type="Gene3D" id="3.40.50.300">
    <property type="entry name" value="P-loop containing nucleotide triphosphate hydrolases"/>
    <property type="match status" value="1"/>
</dbReference>
<dbReference type="GO" id="GO:0004715">
    <property type="term" value="F:non-membrane spanning protein tyrosine kinase activity"/>
    <property type="evidence" value="ECO:0007669"/>
    <property type="project" value="UniProtKB-EC"/>
</dbReference>
<gene>
    <name evidence="20" type="ORF">SAMN05216221_0430</name>
</gene>
<comment type="catalytic activity">
    <reaction evidence="15">
        <text>L-tyrosyl-[protein] + ATP = O-phospho-L-tyrosyl-[protein] + ADP + H(+)</text>
        <dbReference type="Rhea" id="RHEA:10596"/>
        <dbReference type="Rhea" id="RHEA-COMP:10136"/>
        <dbReference type="Rhea" id="RHEA-COMP:20101"/>
        <dbReference type="ChEBI" id="CHEBI:15378"/>
        <dbReference type="ChEBI" id="CHEBI:30616"/>
        <dbReference type="ChEBI" id="CHEBI:46858"/>
        <dbReference type="ChEBI" id="CHEBI:61978"/>
        <dbReference type="ChEBI" id="CHEBI:456216"/>
        <dbReference type="EC" id="2.7.10.2"/>
    </reaction>
</comment>
<comment type="similarity">
    <text evidence="3">Belongs to the etk/wzc family.</text>
</comment>
<keyword evidence="9" id="KW-0547">Nucleotide-binding</keyword>
<evidence type="ECO:0000259" key="19">
    <source>
        <dbReference type="Pfam" id="PF13807"/>
    </source>
</evidence>
<evidence type="ECO:0000256" key="14">
    <source>
        <dbReference type="ARBA" id="ARBA00023137"/>
    </source>
</evidence>
<dbReference type="InterPro" id="IPR005702">
    <property type="entry name" value="Wzc-like_C"/>
</dbReference>
<dbReference type="GO" id="GO:0005524">
    <property type="term" value="F:ATP binding"/>
    <property type="evidence" value="ECO:0007669"/>
    <property type="project" value="UniProtKB-KW"/>
</dbReference>
<dbReference type="EC" id="2.7.10.2" evidence="4"/>
<dbReference type="SUPFAM" id="SSF52540">
    <property type="entry name" value="P-loop containing nucleoside triphosphate hydrolases"/>
    <property type="match status" value="1"/>
</dbReference>
<dbReference type="PANTHER" id="PTHR32309">
    <property type="entry name" value="TYROSINE-PROTEIN KINASE"/>
    <property type="match status" value="1"/>
</dbReference>
<dbReference type="Pfam" id="PF13614">
    <property type="entry name" value="AAA_31"/>
    <property type="match status" value="1"/>
</dbReference>
<evidence type="ECO:0000259" key="18">
    <source>
        <dbReference type="Pfam" id="PF13614"/>
    </source>
</evidence>
<dbReference type="GO" id="GO:0005886">
    <property type="term" value="C:plasma membrane"/>
    <property type="evidence" value="ECO:0007669"/>
    <property type="project" value="UniProtKB-SubCell"/>
</dbReference>
<evidence type="ECO:0000256" key="2">
    <source>
        <dbReference type="ARBA" id="ARBA00007316"/>
    </source>
</evidence>
<keyword evidence="8 16" id="KW-0812">Transmembrane</keyword>
<evidence type="ECO:0000256" key="4">
    <source>
        <dbReference type="ARBA" id="ARBA00011903"/>
    </source>
</evidence>
<evidence type="ECO:0000256" key="5">
    <source>
        <dbReference type="ARBA" id="ARBA00022475"/>
    </source>
</evidence>
<keyword evidence="10" id="KW-0418">Kinase</keyword>
<dbReference type="PANTHER" id="PTHR32309:SF13">
    <property type="entry name" value="FERRIC ENTEROBACTIN TRANSPORT PROTEIN FEPE"/>
    <property type="match status" value="1"/>
</dbReference>
<name>A0A1H1M764_9PSED</name>
<accession>A0A1H1M764</accession>
<dbReference type="CDD" id="cd05387">
    <property type="entry name" value="BY-kinase"/>
    <property type="match status" value="1"/>
</dbReference>
<keyword evidence="7" id="KW-0808">Transferase</keyword>
<dbReference type="FunFam" id="3.40.50.300:FF:000527">
    <property type="entry name" value="Tyrosine-protein kinase etk"/>
    <property type="match status" value="1"/>
</dbReference>